<evidence type="ECO:0000256" key="6">
    <source>
        <dbReference type="SAM" id="Coils"/>
    </source>
</evidence>
<protein>
    <recommendedName>
        <fullName evidence="8">THAP-type domain-containing protein</fullName>
    </recommendedName>
</protein>
<comment type="caution">
    <text evidence="9">The sequence shown here is derived from an EMBL/GenBank/DDBJ whole genome shotgun (WGS) entry which is preliminary data.</text>
</comment>
<dbReference type="GO" id="GO:0003677">
    <property type="term" value="F:DNA binding"/>
    <property type="evidence" value="ECO:0007669"/>
    <property type="project" value="UniProtKB-UniRule"/>
</dbReference>
<feature type="region of interest" description="Disordered" evidence="7">
    <location>
        <begin position="310"/>
        <end position="364"/>
    </location>
</feature>
<evidence type="ECO:0000313" key="10">
    <source>
        <dbReference type="Proteomes" id="UP000801492"/>
    </source>
</evidence>
<dbReference type="EMBL" id="VTPC01008835">
    <property type="protein sequence ID" value="KAF2892267.1"/>
    <property type="molecule type" value="Genomic_DNA"/>
</dbReference>
<dbReference type="AlphaFoldDB" id="A0A8K0CXK8"/>
<feature type="domain" description="THAP-type" evidence="8">
    <location>
        <begin position="234"/>
        <end position="313"/>
    </location>
</feature>
<dbReference type="InterPro" id="IPR048365">
    <property type="entry name" value="TNP-like_RNaseH_N"/>
</dbReference>
<evidence type="ECO:0000256" key="1">
    <source>
        <dbReference type="ARBA" id="ARBA00022723"/>
    </source>
</evidence>
<feature type="compositionally biased region" description="Polar residues" evidence="7">
    <location>
        <begin position="341"/>
        <end position="350"/>
    </location>
</feature>
<accession>A0A8K0CXK8</accession>
<dbReference type="InterPro" id="IPR038441">
    <property type="entry name" value="THAP_Znf_sf"/>
</dbReference>
<dbReference type="OrthoDB" id="10070386at2759"/>
<evidence type="ECO:0000256" key="3">
    <source>
        <dbReference type="ARBA" id="ARBA00022833"/>
    </source>
</evidence>
<dbReference type="Pfam" id="PF21788">
    <property type="entry name" value="TNP-like_GBD"/>
    <property type="match status" value="1"/>
</dbReference>
<feature type="non-terminal residue" evidence="9">
    <location>
        <position position="710"/>
    </location>
</feature>
<feature type="coiled-coil region" evidence="6">
    <location>
        <begin position="381"/>
        <end position="415"/>
    </location>
</feature>
<keyword evidence="6" id="KW-0175">Coiled coil</keyword>
<dbReference type="SUPFAM" id="SSF57716">
    <property type="entry name" value="Glucocorticoid receptor-like (DNA-binding domain)"/>
    <property type="match status" value="1"/>
</dbReference>
<dbReference type="PROSITE" id="PS50950">
    <property type="entry name" value="ZF_THAP"/>
    <property type="match status" value="1"/>
</dbReference>
<evidence type="ECO:0000256" key="7">
    <source>
        <dbReference type="SAM" id="MobiDB-lite"/>
    </source>
</evidence>
<evidence type="ECO:0000256" key="2">
    <source>
        <dbReference type="ARBA" id="ARBA00022771"/>
    </source>
</evidence>
<dbReference type="InterPro" id="IPR006612">
    <property type="entry name" value="THAP_Znf"/>
</dbReference>
<dbReference type="Pfam" id="PF21787">
    <property type="entry name" value="TNP-like_RNaseH_N"/>
    <property type="match status" value="1"/>
</dbReference>
<dbReference type="InterPro" id="IPR048366">
    <property type="entry name" value="TNP-like_GBD"/>
</dbReference>
<organism evidence="9 10">
    <name type="scientific">Ignelater luminosus</name>
    <name type="common">Cucubano</name>
    <name type="synonym">Pyrophorus luminosus</name>
    <dbReference type="NCBI Taxonomy" id="2038154"/>
    <lineage>
        <taxon>Eukaryota</taxon>
        <taxon>Metazoa</taxon>
        <taxon>Ecdysozoa</taxon>
        <taxon>Arthropoda</taxon>
        <taxon>Hexapoda</taxon>
        <taxon>Insecta</taxon>
        <taxon>Pterygota</taxon>
        <taxon>Neoptera</taxon>
        <taxon>Endopterygota</taxon>
        <taxon>Coleoptera</taxon>
        <taxon>Polyphaga</taxon>
        <taxon>Elateriformia</taxon>
        <taxon>Elateroidea</taxon>
        <taxon>Elateridae</taxon>
        <taxon>Agrypninae</taxon>
        <taxon>Pyrophorini</taxon>
        <taxon>Ignelater</taxon>
    </lineage>
</organism>
<proteinExistence type="predicted"/>
<dbReference type="PANTHER" id="PTHR47501:SF5">
    <property type="entry name" value="HAT C-TERMINAL DIMERISATION DOMAIN-CONTAINING PROTEIN"/>
    <property type="match status" value="1"/>
</dbReference>
<name>A0A8K0CXK8_IGNLU</name>
<keyword evidence="3" id="KW-0862">Zinc</keyword>
<keyword evidence="2 5" id="KW-0863">Zinc-finger</keyword>
<evidence type="ECO:0000259" key="8">
    <source>
        <dbReference type="PROSITE" id="PS50950"/>
    </source>
</evidence>
<dbReference type="GO" id="GO:0008270">
    <property type="term" value="F:zinc ion binding"/>
    <property type="evidence" value="ECO:0007669"/>
    <property type="project" value="UniProtKB-KW"/>
</dbReference>
<dbReference type="Pfam" id="PF12017">
    <property type="entry name" value="Tnp_P_element"/>
    <property type="match status" value="1"/>
</dbReference>
<dbReference type="Proteomes" id="UP000801492">
    <property type="component" value="Unassembled WGS sequence"/>
</dbReference>
<dbReference type="Gene3D" id="6.20.210.20">
    <property type="entry name" value="THAP domain"/>
    <property type="match status" value="1"/>
</dbReference>
<sequence length="710" mass="80993">METPNILNGRFYKIVSKCDNEVVSHCQNCPAKIQGSITSTGSFIMAFEVIDLIFIVSSHPSNSYIYILLLQRKHPDTFSKFEATEGKKQGIAEPSNFASTQLKVFENPQSVSTDLVNKLVINYIVEEMRPICTVEKSAFVKLVESLSGKKPCDRKTLRSRLEAAKSTVIGYIKKDFDKIAGVINEVHTFYDLKIDKISGTVTDNAKNFSKAFNVFSMSLSDTNVNNDNDNFAEFPELENCNEVNVETLTYFDEEATFPKDKYRQRPWMDACKLEECQLKASSTICSKHFSELDYNSTIVARRRLHKEAVPSLNINNKDEKMEVDSGPSYSRNQDEGIKQLPENTKSSLSPKTPRYVGDLRPDHFSTPRKAKRNLEFVKQVVTQQRKKCKILNEDKKKLEKQILSLKDLVEVLKQRRLLSDKASAAIMDSTPDSLKNILERQLVARNAKFTPELRAFALTLHYYSPWAYNFVREEFNNLLPHPDTLREWYMVIDGSPGFSKESFNALKMQVKQDKNVIINLVMDEMSIRELVEYSNGRYYGYVDLGMGSEHDGDHDNKDEAKSAFVFMGVSLGSYWKLPLGSITFDGAAVNIAMCNELGTQYQFPDLKPSFQFNNMEVHTFWDACHMVKLVRNTLGDRKILYDPNGNPIEWKYIESIEKLQAREGLRAGTKLTARHINFQNEKMKVSLVVQTLSRSVSSALLVCKELNIEG</sequence>
<gene>
    <name evidence="9" type="ORF">ILUMI_13908</name>
</gene>
<keyword evidence="4 5" id="KW-0238">DNA-binding</keyword>
<evidence type="ECO:0000313" key="9">
    <source>
        <dbReference type="EMBL" id="KAF2892267.1"/>
    </source>
</evidence>
<keyword evidence="10" id="KW-1185">Reference proteome</keyword>
<dbReference type="InterPro" id="IPR021896">
    <property type="entry name" value="THAP9-like_HTH"/>
</dbReference>
<evidence type="ECO:0000256" key="4">
    <source>
        <dbReference type="ARBA" id="ARBA00023125"/>
    </source>
</evidence>
<keyword evidence="1" id="KW-0479">Metal-binding</keyword>
<reference evidence="9" key="1">
    <citation type="submission" date="2019-08" db="EMBL/GenBank/DDBJ databases">
        <title>The genome of the North American firefly Photinus pyralis.</title>
        <authorList>
            <consortium name="Photinus pyralis genome working group"/>
            <person name="Fallon T.R."/>
            <person name="Sander Lower S.E."/>
            <person name="Weng J.-K."/>
        </authorList>
    </citation>
    <scope>NUCLEOTIDE SEQUENCE</scope>
    <source>
        <strain evidence="9">TRF0915ILg1</strain>
        <tissue evidence="9">Whole body</tissue>
    </source>
</reference>
<evidence type="ECO:0000256" key="5">
    <source>
        <dbReference type="PROSITE-ProRule" id="PRU00309"/>
    </source>
</evidence>
<dbReference type="SMART" id="SM00980">
    <property type="entry name" value="THAP"/>
    <property type="match status" value="1"/>
</dbReference>
<dbReference type="SMART" id="SM00692">
    <property type="entry name" value="DM3"/>
    <property type="match status" value="1"/>
</dbReference>
<dbReference type="PANTHER" id="PTHR47501">
    <property type="entry name" value="TRANSPOSASE-RELATED"/>
    <property type="match status" value="1"/>
</dbReference>
<dbReference type="Pfam" id="PF05485">
    <property type="entry name" value="THAP"/>
    <property type="match status" value="1"/>
</dbReference>